<dbReference type="Gene3D" id="1.20.5.170">
    <property type="match status" value="1"/>
</dbReference>
<gene>
    <name evidence="3" type="ORF">PITG_04228</name>
</gene>
<dbReference type="InterPro" id="IPR046347">
    <property type="entry name" value="bZIP_sf"/>
</dbReference>
<dbReference type="OrthoDB" id="103095at2759"/>
<dbReference type="SUPFAM" id="SSF57959">
    <property type="entry name" value="Leucine zipper domain"/>
    <property type="match status" value="1"/>
</dbReference>
<accession>D0N0T8</accession>
<evidence type="ECO:0000259" key="2">
    <source>
        <dbReference type="PROSITE" id="PS00036"/>
    </source>
</evidence>
<feature type="compositionally biased region" description="Polar residues" evidence="1">
    <location>
        <begin position="85"/>
        <end position="100"/>
    </location>
</feature>
<dbReference type="GO" id="GO:0003700">
    <property type="term" value="F:DNA-binding transcription factor activity"/>
    <property type="evidence" value="ECO:0007669"/>
    <property type="project" value="InterPro"/>
</dbReference>
<feature type="domain" description="BZIP" evidence="2">
    <location>
        <begin position="150"/>
        <end position="164"/>
    </location>
</feature>
<evidence type="ECO:0000313" key="4">
    <source>
        <dbReference type="Proteomes" id="UP000006643"/>
    </source>
</evidence>
<proteinExistence type="predicted"/>
<dbReference type="OMA" id="IACKTHA"/>
<name>D0N0T8_PHYIT</name>
<reference evidence="4" key="1">
    <citation type="journal article" date="2009" name="Nature">
        <title>Genome sequence and analysis of the Irish potato famine pathogen Phytophthora infestans.</title>
        <authorList>
            <consortium name="The Broad Institute Genome Sequencing Platform"/>
            <person name="Haas B.J."/>
            <person name="Kamoun S."/>
            <person name="Zody M.C."/>
            <person name="Jiang R.H."/>
            <person name="Handsaker R.E."/>
            <person name="Cano L.M."/>
            <person name="Grabherr M."/>
            <person name="Kodira C.D."/>
            <person name="Raffaele S."/>
            <person name="Torto-Alalibo T."/>
            <person name="Bozkurt T.O."/>
            <person name="Ah-Fong A.M."/>
            <person name="Alvarado L."/>
            <person name="Anderson V.L."/>
            <person name="Armstrong M.R."/>
            <person name="Avrova A."/>
            <person name="Baxter L."/>
            <person name="Beynon J."/>
            <person name="Boevink P.C."/>
            <person name="Bollmann S.R."/>
            <person name="Bos J.I."/>
            <person name="Bulone V."/>
            <person name="Cai G."/>
            <person name="Cakir C."/>
            <person name="Carrington J.C."/>
            <person name="Chawner M."/>
            <person name="Conti L."/>
            <person name="Costanzo S."/>
            <person name="Ewan R."/>
            <person name="Fahlgren N."/>
            <person name="Fischbach M.A."/>
            <person name="Fugelstad J."/>
            <person name="Gilroy E.M."/>
            <person name="Gnerre S."/>
            <person name="Green P.J."/>
            <person name="Grenville-Briggs L.J."/>
            <person name="Griffith J."/>
            <person name="Grunwald N.J."/>
            <person name="Horn K."/>
            <person name="Horner N.R."/>
            <person name="Hu C.H."/>
            <person name="Huitema E."/>
            <person name="Jeong D.H."/>
            <person name="Jones A.M."/>
            <person name="Jones J.D."/>
            <person name="Jones R.W."/>
            <person name="Karlsson E.K."/>
            <person name="Kunjeti S.G."/>
            <person name="Lamour K."/>
            <person name="Liu Z."/>
            <person name="Ma L."/>
            <person name="Maclean D."/>
            <person name="Chibucos M.C."/>
            <person name="McDonald H."/>
            <person name="McWalters J."/>
            <person name="Meijer H.J."/>
            <person name="Morgan W."/>
            <person name="Morris P.F."/>
            <person name="Munro C.A."/>
            <person name="O'Neill K."/>
            <person name="Ospina-Giraldo M."/>
            <person name="Pinzon A."/>
            <person name="Pritchard L."/>
            <person name="Ramsahoye B."/>
            <person name="Ren Q."/>
            <person name="Restrepo S."/>
            <person name="Roy S."/>
            <person name="Sadanandom A."/>
            <person name="Savidor A."/>
            <person name="Schornack S."/>
            <person name="Schwartz D.C."/>
            <person name="Schumann U.D."/>
            <person name="Schwessinger B."/>
            <person name="Seyer L."/>
            <person name="Sharpe T."/>
            <person name="Silvar C."/>
            <person name="Song J."/>
            <person name="Studholme D.J."/>
            <person name="Sykes S."/>
            <person name="Thines M."/>
            <person name="van de Vondervoort P.J."/>
            <person name="Phuntumart V."/>
            <person name="Wawra S."/>
            <person name="Weide R."/>
            <person name="Win J."/>
            <person name="Young C."/>
            <person name="Zhou S."/>
            <person name="Fry W."/>
            <person name="Meyers B.C."/>
            <person name="van West P."/>
            <person name="Ristaino J."/>
            <person name="Govers F."/>
            <person name="Birch P.R."/>
            <person name="Whisson S.C."/>
            <person name="Judelson H.S."/>
            <person name="Nusbaum C."/>
        </authorList>
    </citation>
    <scope>NUCLEOTIDE SEQUENCE [LARGE SCALE GENOMIC DNA]</scope>
    <source>
        <strain evidence="4">T30-4</strain>
    </source>
</reference>
<dbReference type="CDD" id="cd14686">
    <property type="entry name" value="bZIP"/>
    <property type="match status" value="1"/>
</dbReference>
<keyword evidence="4" id="KW-1185">Reference proteome</keyword>
<evidence type="ECO:0000256" key="1">
    <source>
        <dbReference type="SAM" id="MobiDB-lite"/>
    </source>
</evidence>
<feature type="region of interest" description="Disordered" evidence="1">
    <location>
        <begin position="85"/>
        <end position="143"/>
    </location>
</feature>
<dbReference type="RefSeq" id="XP_002905899.1">
    <property type="nucleotide sequence ID" value="XM_002905853.1"/>
</dbReference>
<dbReference type="InParanoid" id="D0N0T8"/>
<dbReference type="PROSITE" id="PS00036">
    <property type="entry name" value="BZIP_BASIC"/>
    <property type="match status" value="1"/>
</dbReference>
<dbReference type="InterPro" id="IPR004827">
    <property type="entry name" value="bZIP"/>
</dbReference>
<dbReference type="EMBL" id="DS028122">
    <property type="protein sequence ID" value="EEY67251.1"/>
    <property type="molecule type" value="Genomic_DNA"/>
</dbReference>
<sequence>MPRKPRCRAIKFKPLSPPRVTRSLSNQRLNDADKTAMALLISIACKTHATGKKYGSRSFREPDDDRKLASLLASALKINLAQTSSPPMADAISTTPSWATPASPLKPPATVASTFSPMSKGENESPKRRKREPIKLPPGAGAKLSTKDLKRLKNRVSAARVRQRSQQCVLALQDQLEHYRSRCEFLETVVFGCTTCASLSTAQLGDIELLPAGFKVKMETKDEEDLGDDTSIFLTEAECVVLHDVLHNR</sequence>
<dbReference type="VEuPathDB" id="FungiDB:PITG_04228"/>
<dbReference type="AlphaFoldDB" id="D0N0T8"/>
<dbReference type="Proteomes" id="UP000006643">
    <property type="component" value="Unassembled WGS sequence"/>
</dbReference>
<dbReference type="eggNOG" id="ENOG502SY3A">
    <property type="taxonomic scope" value="Eukaryota"/>
</dbReference>
<dbReference type="KEGG" id="pif:PITG_04228"/>
<dbReference type="HOGENOM" id="CLU_1167851_0_0_1"/>
<evidence type="ECO:0000313" key="3">
    <source>
        <dbReference type="EMBL" id="EEY67251.1"/>
    </source>
</evidence>
<organism evidence="3 4">
    <name type="scientific">Phytophthora infestans (strain T30-4)</name>
    <name type="common">Potato late blight agent</name>
    <dbReference type="NCBI Taxonomy" id="403677"/>
    <lineage>
        <taxon>Eukaryota</taxon>
        <taxon>Sar</taxon>
        <taxon>Stramenopiles</taxon>
        <taxon>Oomycota</taxon>
        <taxon>Peronosporomycetes</taxon>
        <taxon>Peronosporales</taxon>
        <taxon>Peronosporaceae</taxon>
        <taxon>Phytophthora</taxon>
    </lineage>
</organism>
<dbReference type="GeneID" id="9479771"/>
<protein>
    <recommendedName>
        <fullName evidence="2">BZIP domain-containing protein</fullName>
    </recommendedName>
</protein>